<comment type="caution">
    <text evidence="7">The sequence shown here is derived from an EMBL/GenBank/DDBJ whole genome shotgun (WGS) entry which is preliminary data.</text>
</comment>
<accession>A0ABN9VM40</accession>
<dbReference type="PANTHER" id="PTHR47966">
    <property type="entry name" value="BETA-SITE APP-CLEAVING ENZYME, ISOFORM A-RELATED"/>
    <property type="match status" value="1"/>
</dbReference>
<dbReference type="InterPro" id="IPR033121">
    <property type="entry name" value="PEPTIDASE_A1"/>
</dbReference>
<evidence type="ECO:0000256" key="4">
    <source>
        <dbReference type="ARBA" id="ARBA00022801"/>
    </source>
</evidence>
<dbReference type="InterPro" id="IPR001969">
    <property type="entry name" value="Aspartic_peptidase_AS"/>
</dbReference>
<keyword evidence="8" id="KW-1185">Reference proteome</keyword>
<dbReference type="PRINTS" id="PR00792">
    <property type="entry name" value="PEPSIN"/>
</dbReference>
<dbReference type="PANTHER" id="PTHR47966:SF51">
    <property type="entry name" value="BETA-SITE APP-CLEAVING ENZYME, ISOFORM A-RELATED"/>
    <property type="match status" value="1"/>
</dbReference>
<dbReference type="InterPro" id="IPR001461">
    <property type="entry name" value="Aspartic_peptidase_A1"/>
</dbReference>
<proteinExistence type="inferred from homology"/>
<keyword evidence="4 5" id="KW-0378">Hydrolase</keyword>
<dbReference type="Proteomes" id="UP001189429">
    <property type="component" value="Unassembled WGS sequence"/>
</dbReference>
<dbReference type="EMBL" id="CAUYUJ010017274">
    <property type="protein sequence ID" value="CAK0873364.1"/>
    <property type="molecule type" value="Genomic_DNA"/>
</dbReference>
<keyword evidence="3 5" id="KW-0064">Aspartyl protease</keyword>
<organism evidence="7 8">
    <name type="scientific">Prorocentrum cordatum</name>
    <dbReference type="NCBI Taxonomy" id="2364126"/>
    <lineage>
        <taxon>Eukaryota</taxon>
        <taxon>Sar</taxon>
        <taxon>Alveolata</taxon>
        <taxon>Dinophyceae</taxon>
        <taxon>Prorocentrales</taxon>
        <taxon>Prorocentraceae</taxon>
        <taxon>Prorocentrum</taxon>
    </lineage>
</organism>
<evidence type="ECO:0000256" key="2">
    <source>
        <dbReference type="ARBA" id="ARBA00022670"/>
    </source>
</evidence>
<dbReference type="PROSITE" id="PS51767">
    <property type="entry name" value="PEPTIDASE_A1"/>
    <property type="match status" value="1"/>
</dbReference>
<evidence type="ECO:0000256" key="3">
    <source>
        <dbReference type="ARBA" id="ARBA00022750"/>
    </source>
</evidence>
<sequence>MKTKPTMVDTFGVNMYSICFGRKPGSDGYLIWSDTAPSVKPEYFRRVQVVGNHTWSVLLKEPRFVHDPASEAKKYEGVTLGCEKGCGALLDSGTSLLALPGHTINELVKVTLEPGFDCKRLHDMPSIKLRLGDHDIILPPDTYVAEVTETGTNVPQYLQSFVRLRKFNVSSHQEPGSRCDLMVMESGAETANGPLWILGAPFFRQYYTTFEVGGHTNERRAVYFSRASDTCTPSAPEDFERHVPPTQLYRRLIHPSKLWVPPTALEALSAEYVNL</sequence>
<dbReference type="Pfam" id="PF00026">
    <property type="entry name" value="Asp"/>
    <property type="match status" value="1"/>
</dbReference>
<dbReference type="InterPro" id="IPR021109">
    <property type="entry name" value="Peptidase_aspartic_dom_sf"/>
</dbReference>
<comment type="similarity">
    <text evidence="1 5">Belongs to the peptidase A1 family.</text>
</comment>
<dbReference type="PROSITE" id="PS00141">
    <property type="entry name" value="ASP_PROTEASE"/>
    <property type="match status" value="1"/>
</dbReference>
<evidence type="ECO:0000313" key="7">
    <source>
        <dbReference type="EMBL" id="CAK0873364.1"/>
    </source>
</evidence>
<evidence type="ECO:0000256" key="5">
    <source>
        <dbReference type="RuleBase" id="RU000454"/>
    </source>
</evidence>
<dbReference type="SUPFAM" id="SSF50630">
    <property type="entry name" value="Acid proteases"/>
    <property type="match status" value="1"/>
</dbReference>
<evidence type="ECO:0000313" key="8">
    <source>
        <dbReference type="Proteomes" id="UP001189429"/>
    </source>
</evidence>
<dbReference type="Gene3D" id="2.40.70.10">
    <property type="entry name" value="Acid Proteases"/>
    <property type="match status" value="1"/>
</dbReference>
<evidence type="ECO:0000256" key="1">
    <source>
        <dbReference type="ARBA" id="ARBA00007447"/>
    </source>
</evidence>
<gene>
    <name evidence="7" type="ORF">PCOR1329_LOCUS58605</name>
</gene>
<name>A0ABN9VM40_9DINO</name>
<evidence type="ECO:0000259" key="6">
    <source>
        <dbReference type="PROSITE" id="PS51767"/>
    </source>
</evidence>
<feature type="domain" description="Peptidase A1" evidence="6">
    <location>
        <begin position="1"/>
        <end position="225"/>
    </location>
</feature>
<reference evidence="7" key="1">
    <citation type="submission" date="2023-10" db="EMBL/GenBank/DDBJ databases">
        <authorList>
            <person name="Chen Y."/>
            <person name="Shah S."/>
            <person name="Dougan E. K."/>
            <person name="Thang M."/>
            <person name="Chan C."/>
        </authorList>
    </citation>
    <scope>NUCLEOTIDE SEQUENCE [LARGE SCALE GENOMIC DNA]</scope>
</reference>
<protein>
    <recommendedName>
        <fullName evidence="6">Peptidase A1 domain-containing protein</fullName>
    </recommendedName>
</protein>
<keyword evidence="2 5" id="KW-0645">Protease</keyword>